<dbReference type="GO" id="GO:0000045">
    <property type="term" value="P:autophagosome assembly"/>
    <property type="evidence" value="ECO:0007669"/>
    <property type="project" value="TreeGrafter"/>
</dbReference>
<dbReference type="InterPro" id="IPR002048">
    <property type="entry name" value="EF_hand_dom"/>
</dbReference>
<keyword evidence="3" id="KW-0418">Kinase</keyword>
<dbReference type="CDD" id="cd00051">
    <property type="entry name" value="EFh"/>
    <property type="match status" value="2"/>
</dbReference>
<dbReference type="Pfam" id="PF13499">
    <property type="entry name" value="EF-hand_7"/>
    <property type="match status" value="2"/>
</dbReference>
<evidence type="ECO:0000256" key="4">
    <source>
        <dbReference type="ARBA" id="ARBA00022840"/>
    </source>
</evidence>
<evidence type="ECO:0000256" key="5">
    <source>
        <dbReference type="ARBA" id="ARBA00024334"/>
    </source>
</evidence>
<dbReference type="Pfam" id="PF00069">
    <property type="entry name" value="Pkinase"/>
    <property type="match status" value="1"/>
</dbReference>
<dbReference type="InterPro" id="IPR017441">
    <property type="entry name" value="Protein_kinase_ATP_BS"/>
</dbReference>
<evidence type="ECO:0000256" key="1">
    <source>
        <dbReference type="ARBA" id="ARBA00022679"/>
    </source>
</evidence>
<sequence>MGEKKVDRFVFKMNDKIGQGSYGQVFKGQDEKTKEWVAIKMVSKALINEDEYLRDGLMNEIKIMKDLQGNNVVRFIDVLETNNNYYIVQEFCDGGDLQNQLKKKKFLPQKEAIQLFIDVLLGMIQLVKKGIIHRDLKPANILINKGIYKIADFGFSKAIDNFSKQMIESVVGTPLYQSLQLLKAEKYTSKSDIWSLGFIFYETLFGQTPWVARSIPELVKNITSLPLKFPQDKNVDPQIQDMIRGCLQLQEKDRLGWDQLYRHACFGQSFSFYTNQAKQLEDKAMFLVQDLRFKVMKDKIDLEKVFIKYDKSGDNSLDMKELTLLLHEIDPKLDRDEIEYIFNKIDLDGSNSIELNEFKKWLEENQVQMSIRNRSQPLIQRKGTVEMPKVYPNNSEQAIPDFDNTQNVQNIITQQQQQIGNQQQQQQNQKQYTNQQSQQYPQQQQQSQQYPQQQQQQQVGNQQQYQKQYSNQLSQQFSQQPQQSQQYPPQQYPQQFQYACSPGQQGMPSSQQLYQMQSQPFNQMNNSQQYNQAYYQQPPAYIPNQQPQPPQNLAQERAMLTIQKLVIAIEKFNINIYELFRKYDKTDSQSLDMKEFGVMLRKIDSQLTDLDISQAFWIFDVDRSQEITFKEFQDGILWYLNQWKAQVNQQNSVGQQYQKY</sequence>
<evidence type="ECO:0000259" key="8">
    <source>
        <dbReference type="PROSITE" id="PS50011"/>
    </source>
</evidence>
<keyword evidence="4 6" id="KW-0067">ATP-binding</keyword>
<dbReference type="GO" id="GO:0005776">
    <property type="term" value="C:autophagosome"/>
    <property type="evidence" value="ECO:0007669"/>
    <property type="project" value="TreeGrafter"/>
</dbReference>
<dbReference type="GO" id="GO:0005829">
    <property type="term" value="C:cytosol"/>
    <property type="evidence" value="ECO:0007669"/>
    <property type="project" value="TreeGrafter"/>
</dbReference>
<evidence type="ECO:0000256" key="6">
    <source>
        <dbReference type="PROSITE-ProRule" id="PRU10141"/>
    </source>
</evidence>
<organism evidence="10 11">
    <name type="scientific">Paramecium octaurelia</name>
    <dbReference type="NCBI Taxonomy" id="43137"/>
    <lineage>
        <taxon>Eukaryota</taxon>
        <taxon>Sar</taxon>
        <taxon>Alveolata</taxon>
        <taxon>Ciliophora</taxon>
        <taxon>Intramacronucleata</taxon>
        <taxon>Oligohymenophorea</taxon>
        <taxon>Peniculida</taxon>
        <taxon>Parameciidae</taxon>
        <taxon>Paramecium</taxon>
    </lineage>
</organism>
<keyword evidence="11" id="KW-1185">Reference proteome</keyword>
<dbReference type="PROSITE" id="PS00108">
    <property type="entry name" value="PROTEIN_KINASE_ST"/>
    <property type="match status" value="1"/>
</dbReference>
<dbReference type="InterPro" id="IPR000719">
    <property type="entry name" value="Prot_kinase_dom"/>
</dbReference>
<evidence type="ECO:0000256" key="3">
    <source>
        <dbReference type="ARBA" id="ARBA00022777"/>
    </source>
</evidence>
<dbReference type="FunFam" id="3.30.200.20:FF:000660">
    <property type="entry name" value="Uncharacterized protein"/>
    <property type="match status" value="1"/>
</dbReference>
<dbReference type="SMART" id="SM00054">
    <property type="entry name" value="EFh"/>
    <property type="match status" value="4"/>
</dbReference>
<dbReference type="Proteomes" id="UP000683925">
    <property type="component" value="Unassembled WGS sequence"/>
</dbReference>
<evidence type="ECO:0000313" key="10">
    <source>
        <dbReference type="EMBL" id="CAD8187015.1"/>
    </source>
</evidence>
<feature type="domain" description="EF-hand" evidence="9">
    <location>
        <begin position="607"/>
        <end position="642"/>
    </location>
</feature>
<dbReference type="FunFam" id="1.10.510.10:FF:000771">
    <property type="entry name" value="Uncharacterized protein"/>
    <property type="match status" value="1"/>
</dbReference>
<keyword evidence="2 6" id="KW-0547">Nucleotide-binding</keyword>
<dbReference type="GO" id="GO:0016020">
    <property type="term" value="C:membrane"/>
    <property type="evidence" value="ECO:0007669"/>
    <property type="project" value="TreeGrafter"/>
</dbReference>
<dbReference type="GO" id="GO:0005524">
    <property type="term" value="F:ATP binding"/>
    <property type="evidence" value="ECO:0007669"/>
    <property type="project" value="UniProtKB-UniRule"/>
</dbReference>
<evidence type="ECO:0000256" key="7">
    <source>
        <dbReference type="SAM" id="MobiDB-lite"/>
    </source>
</evidence>
<evidence type="ECO:0000256" key="2">
    <source>
        <dbReference type="ARBA" id="ARBA00022741"/>
    </source>
</evidence>
<dbReference type="PROSITE" id="PS00107">
    <property type="entry name" value="PROTEIN_KINASE_ATP"/>
    <property type="match status" value="1"/>
</dbReference>
<comment type="caution">
    <text evidence="10">The sequence shown here is derived from an EMBL/GenBank/DDBJ whole genome shotgun (WGS) entry which is preliminary data.</text>
</comment>
<dbReference type="InterPro" id="IPR018247">
    <property type="entry name" value="EF_Hand_1_Ca_BS"/>
</dbReference>
<feature type="binding site" evidence="6">
    <location>
        <position position="40"/>
    </location>
    <ligand>
        <name>ATP</name>
        <dbReference type="ChEBI" id="CHEBI:30616"/>
    </ligand>
</feature>
<evidence type="ECO:0000313" key="11">
    <source>
        <dbReference type="Proteomes" id="UP000683925"/>
    </source>
</evidence>
<dbReference type="InterPro" id="IPR045269">
    <property type="entry name" value="Atg1-like"/>
</dbReference>
<gene>
    <name evidence="10" type="ORF">POCTA_138.1.T0890066</name>
</gene>
<feature type="domain" description="EF-hand" evidence="9">
    <location>
        <begin position="297"/>
        <end position="332"/>
    </location>
</feature>
<feature type="domain" description="Protein kinase" evidence="8">
    <location>
        <begin position="11"/>
        <end position="266"/>
    </location>
</feature>
<reference evidence="10" key="1">
    <citation type="submission" date="2021-01" db="EMBL/GenBank/DDBJ databases">
        <authorList>
            <consortium name="Genoscope - CEA"/>
            <person name="William W."/>
        </authorList>
    </citation>
    <scope>NUCLEOTIDE SEQUENCE</scope>
</reference>
<dbReference type="GO" id="GO:0000407">
    <property type="term" value="C:phagophore assembly site"/>
    <property type="evidence" value="ECO:0007669"/>
    <property type="project" value="TreeGrafter"/>
</dbReference>
<comment type="similarity">
    <text evidence="5">Belongs to the protein kinase superfamily. Ser/Thr protein kinase family. CDPK subfamily.</text>
</comment>
<feature type="domain" description="EF-hand" evidence="9">
    <location>
        <begin position="571"/>
        <end position="606"/>
    </location>
</feature>
<evidence type="ECO:0000259" key="9">
    <source>
        <dbReference type="PROSITE" id="PS50222"/>
    </source>
</evidence>
<dbReference type="OMA" id="PWVARSI"/>
<dbReference type="GO" id="GO:0004674">
    <property type="term" value="F:protein serine/threonine kinase activity"/>
    <property type="evidence" value="ECO:0007669"/>
    <property type="project" value="InterPro"/>
</dbReference>
<feature type="region of interest" description="Disordered" evidence="7">
    <location>
        <begin position="422"/>
        <end position="492"/>
    </location>
</feature>
<dbReference type="OrthoDB" id="40902at2759"/>
<dbReference type="PANTHER" id="PTHR24348:SF22">
    <property type="entry name" value="NON-SPECIFIC SERINE_THREONINE PROTEIN KINASE"/>
    <property type="match status" value="1"/>
</dbReference>
<protein>
    <recommendedName>
        <fullName evidence="12">Protein kinase-like domain</fullName>
    </recommendedName>
</protein>
<dbReference type="PROSITE" id="PS50222">
    <property type="entry name" value="EF_HAND_2"/>
    <property type="match status" value="4"/>
</dbReference>
<dbReference type="PANTHER" id="PTHR24348">
    <property type="entry name" value="SERINE/THREONINE-PROTEIN KINASE UNC-51-RELATED"/>
    <property type="match status" value="1"/>
</dbReference>
<proteinExistence type="inferred from homology"/>
<feature type="domain" description="EF-hand" evidence="9">
    <location>
        <begin position="333"/>
        <end position="368"/>
    </location>
</feature>
<dbReference type="EMBL" id="CAJJDP010000088">
    <property type="protein sequence ID" value="CAD8187015.1"/>
    <property type="molecule type" value="Genomic_DNA"/>
</dbReference>
<accession>A0A8S1WED9</accession>
<name>A0A8S1WED9_PAROT</name>
<keyword evidence="1" id="KW-0808">Transferase</keyword>
<dbReference type="GO" id="GO:0005509">
    <property type="term" value="F:calcium ion binding"/>
    <property type="evidence" value="ECO:0007669"/>
    <property type="project" value="InterPro"/>
</dbReference>
<dbReference type="AlphaFoldDB" id="A0A8S1WED9"/>
<evidence type="ECO:0008006" key="12">
    <source>
        <dbReference type="Google" id="ProtNLM"/>
    </source>
</evidence>
<dbReference type="PROSITE" id="PS50011">
    <property type="entry name" value="PROTEIN_KINASE_DOM"/>
    <property type="match status" value="1"/>
</dbReference>
<dbReference type="SMART" id="SM00220">
    <property type="entry name" value="S_TKc"/>
    <property type="match status" value="1"/>
</dbReference>
<dbReference type="GO" id="GO:0010506">
    <property type="term" value="P:regulation of autophagy"/>
    <property type="evidence" value="ECO:0007669"/>
    <property type="project" value="InterPro"/>
</dbReference>
<dbReference type="InterPro" id="IPR008271">
    <property type="entry name" value="Ser/Thr_kinase_AS"/>
</dbReference>
<dbReference type="PROSITE" id="PS00018">
    <property type="entry name" value="EF_HAND_1"/>
    <property type="match status" value="3"/>
</dbReference>